<dbReference type="InterPro" id="IPR006162">
    <property type="entry name" value="Ppantetheine_attach_site"/>
</dbReference>
<dbReference type="PROSITE" id="PS00012">
    <property type="entry name" value="PHOSPHOPANTETHEINE"/>
    <property type="match status" value="1"/>
</dbReference>
<sequence>MAALVDAVILENIESLLRIPHGEADLSRSFMALGGSSIDAVALSQKCKEYGVFISVTDILRQSSLVALLATALSQTDCRSLGQKPKAIDGSTLDFSNPKYKALRYPMTEMQFAFIQGSRNNPGTNIIRHQQTCTPDQAPILKKAWQTVLEGEPIFRTEFYVQDGTGYLVETDHSPFQWEEVTAQSEEEYVAILEEFPTMSEVTSKFKLVRQQYNGSEATACIIWSVHHALIDGFSMQILLEKVERSIRGQPVSPGPSFACLAAGLEQLRHSRRDQGLEFWNIQKERFPNASDVVLLPPPSEPSTNSHCITRSVRPTIMESQLQSYATSLGVTKASIYLAAWGLALSQFNDADTVVFGVVFSCRDLDLPRVTEAVGSLANTLPLHLSLDRAQATTEFLEMVFKQMLELSAFQWTTPEHGFSRQFSSAIAMQFASSMTQEVVGAAGHTSKTLINSDIPLSIMIEADGIIEIHGLSTQFNAAQVGLLAQQYANTVAAVCEPYHTLGMCLERLLSLPLRQRLLEFGNCHSGLTTETSVQEDLVTLFERTVTNHPSEIALEHNDQRMTYQELDHKSSQLAYYLKNTLHVKNGDVVCVLADQSIFWIVAIYGILKVGGVYCALNQNLTSDLLSSAFESSGSRVFLIPGNSIAPTRPNTCENLAIVAEILYSVTGDTIDTCTLWKRRKRPQPAAAAYLCFTSGSTGKAKGVLCSHRGLVAFQRNLEVRLFASPGRKVAQIMSVSFDGSIHEIFSALSYGATLVLPKSADPFAHLREVDSAILTPSVARVLHPADFPALQHVYLVGEPVPQNVNDLWGASKQLYNMYGPTEATCGATIKRLIPGEPVTLGHCNPSTRVYILNKRKQLVLPGVIGQIHLAGVQVSYGYLNLSDATSTHFFDDSICSGLGERMYATGDFGYWNDRGELVCLGRNDRQIKLRGFRLDFDDLEARILRIPGVTASAVMQKDDYLVAVLQPGSLHIDDVWMRLASILPPHAMPKSIIAVDQFPMTAAGKRDYKQLLALVELVKVSKSDNLTTLEKKIAHVWTELLHAPGTLSITPYSNLLELGGHSLLQLRLASRLSTMFGCEISARTIIQSDTLRGLAHVIEGMTVDNDSSTESSRSSSPTKNGTIIYNHLSPIETEWMIKYRMDCGTTAFNVSLAFQVNDPTIRSRLIDAWNQVLERHQILRSRYIQRRTGTFRRAFCDHSPRVQLVRSFDLSNEVNQPFYLDREHPIRVFCTQDAFLIVVTHAVCDLTTMQLLLDEVETIYRGGKTLLSDRPYMGSSTWARKASDEDMQFWSHYTENIPPAHFSLLPRFGCDRQNYHGSSLVIAFSCETTHLMNRYAEQASITLHQLSLAAVALALHPTSKKFDMLLGAPNLNRPSLHDMETLGLFLEPLAIRVQSPEEQDPSVLSFLQSIKRSSQAALAHAVPWTDLWEYLNGETDFPNHPLFDVMVTFHDKQHSLSLALEGVQPLYTWSQGSKFKLMFEFSAISDDTTLLRIEYDDSLFTTCEILRVGMLVWTALDLLVRDTDWSVLKADLEQALAVEPNGAWLLDPMETFGASIANLDAKVRNMCKTSL</sequence>
<dbReference type="PANTHER" id="PTHR45527:SF11">
    <property type="entry name" value="NONRIBOSOMAL PEPTIDE SYNTHETASE 5"/>
    <property type="match status" value="1"/>
</dbReference>
<dbReference type="CDD" id="cd19537">
    <property type="entry name" value="C_NRPS-like"/>
    <property type="match status" value="1"/>
</dbReference>
<dbReference type="Gene3D" id="1.10.1200.10">
    <property type="entry name" value="ACP-like"/>
    <property type="match status" value="2"/>
</dbReference>
<dbReference type="SUPFAM" id="SSF56801">
    <property type="entry name" value="Acetyl-CoA synthetase-like"/>
    <property type="match status" value="1"/>
</dbReference>
<keyword evidence="1" id="KW-0596">Phosphopantetheine</keyword>
<dbReference type="InterPro" id="IPR001242">
    <property type="entry name" value="Condensation_dom"/>
</dbReference>
<dbReference type="InterPro" id="IPR023213">
    <property type="entry name" value="CAT-like_dom_sf"/>
</dbReference>
<dbReference type="Gene3D" id="3.40.50.12780">
    <property type="entry name" value="N-terminal domain of ligase-like"/>
    <property type="match status" value="1"/>
</dbReference>
<evidence type="ECO:0000256" key="4">
    <source>
        <dbReference type="ARBA" id="ARBA00029454"/>
    </source>
</evidence>
<dbReference type="SUPFAM" id="SSF47336">
    <property type="entry name" value="ACP-like"/>
    <property type="match status" value="2"/>
</dbReference>
<dbReference type="InterPro" id="IPR000873">
    <property type="entry name" value="AMP-dep_synth/lig_dom"/>
</dbReference>
<comment type="similarity">
    <text evidence="4">Belongs to the NRP synthetase family.</text>
</comment>
<dbReference type="InterPro" id="IPR020806">
    <property type="entry name" value="PKS_PP-bd"/>
</dbReference>
<dbReference type="SMART" id="SM00823">
    <property type="entry name" value="PKS_PP"/>
    <property type="match status" value="2"/>
</dbReference>
<dbReference type="GO" id="GO:0043041">
    <property type="term" value="P:amino acid activation for nonribosomal peptide biosynthetic process"/>
    <property type="evidence" value="ECO:0007669"/>
    <property type="project" value="TreeGrafter"/>
</dbReference>
<dbReference type="PANTHER" id="PTHR45527">
    <property type="entry name" value="NONRIBOSOMAL PEPTIDE SYNTHETASE"/>
    <property type="match status" value="1"/>
</dbReference>
<dbReference type="PROSITE" id="PS00455">
    <property type="entry name" value="AMP_BINDING"/>
    <property type="match status" value="1"/>
</dbReference>
<dbReference type="Gene3D" id="3.30.559.10">
    <property type="entry name" value="Chloramphenicol acetyltransferase-like domain"/>
    <property type="match status" value="2"/>
</dbReference>
<evidence type="ECO:0000256" key="3">
    <source>
        <dbReference type="ARBA" id="ARBA00022598"/>
    </source>
</evidence>
<comment type="caution">
    <text evidence="6">The sequence shown here is derived from an EMBL/GenBank/DDBJ whole genome shotgun (WGS) entry which is preliminary data.</text>
</comment>
<evidence type="ECO:0000313" key="7">
    <source>
        <dbReference type="Proteomes" id="UP000266188"/>
    </source>
</evidence>
<dbReference type="OrthoDB" id="416786at2759"/>
<dbReference type="InterPro" id="IPR036736">
    <property type="entry name" value="ACP-like_sf"/>
</dbReference>
<dbReference type="Gene3D" id="3.30.559.30">
    <property type="entry name" value="Nonribosomal peptide synthetase, condensation domain"/>
    <property type="match status" value="2"/>
</dbReference>
<feature type="domain" description="Carrier" evidence="5">
    <location>
        <begin position="1025"/>
        <end position="1103"/>
    </location>
</feature>
<dbReference type="EMBL" id="MVGC01000060">
    <property type="protein sequence ID" value="RJE25041.1"/>
    <property type="molecule type" value="Genomic_DNA"/>
</dbReference>
<evidence type="ECO:0000259" key="5">
    <source>
        <dbReference type="PROSITE" id="PS50075"/>
    </source>
</evidence>
<keyword evidence="2" id="KW-0597">Phosphoprotein</keyword>
<protein>
    <submittedName>
        <fullName evidence="6">Condensation domain protein</fullName>
    </submittedName>
</protein>
<reference evidence="7" key="1">
    <citation type="submission" date="2017-02" db="EMBL/GenBank/DDBJ databases">
        <authorList>
            <person name="Tafer H."/>
            <person name="Lopandic K."/>
        </authorList>
    </citation>
    <scope>NUCLEOTIDE SEQUENCE [LARGE SCALE GENOMIC DNA]</scope>
    <source>
        <strain evidence="7">CBS 366.77</strain>
    </source>
</reference>
<dbReference type="InterPro" id="IPR045851">
    <property type="entry name" value="AMP-bd_C_sf"/>
</dbReference>
<dbReference type="GO" id="GO:0016874">
    <property type="term" value="F:ligase activity"/>
    <property type="evidence" value="ECO:0007669"/>
    <property type="project" value="UniProtKB-KW"/>
</dbReference>
<dbReference type="STRING" id="2070753.A0A3A3A6Q5"/>
<dbReference type="Proteomes" id="UP000266188">
    <property type="component" value="Unassembled WGS sequence"/>
</dbReference>
<dbReference type="InterPro" id="IPR009081">
    <property type="entry name" value="PP-bd_ACP"/>
</dbReference>
<accession>A0A3A3A6Q5</accession>
<dbReference type="Pfam" id="PF00501">
    <property type="entry name" value="AMP-binding"/>
    <property type="match status" value="1"/>
</dbReference>
<dbReference type="SUPFAM" id="SSF52777">
    <property type="entry name" value="CoA-dependent acyltransferases"/>
    <property type="match status" value="4"/>
</dbReference>
<organism evidence="6 7">
    <name type="scientific">Aspergillus sclerotialis</name>
    <dbReference type="NCBI Taxonomy" id="2070753"/>
    <lineage>
        <taxon>Eukaryota</taxon>
        <taxon>Fungi</taxon>
        <taxon>Dikarya</taxon>
        <taxon>Ascomycota</taxon>
        <taxon>Pezizomycotina</taxon>
        <taxon>Eurotiomycetes</taxon>
        <taxon>Eurotiomycetidae</taxon>
        <taxon>Eurotiales</taxon>
        <taxon>Aspergillaceae</taxon>
        <taxon>Aspergillus</taxon>
        <taxon>Aspergillus subgen. Polypaecilum</taxon>
    </lineage>
</organism>
<name>A0A3A3A6Q5_9EURO</name>
<dbReference type="InterPro" id="IPR020845">
    <property type="entry name" value="AMP-binding_CS"/>
</dbReference>
<feature type="domain" description="Carrier" evidence="5">
    <location>
        <begin position="1"/>
        <end position="76"/>
    </location>
</feature>
<dbReference type="GO" id="GO:0044550">
    <property type="term" value="P:secondary metabolite biosynthetic process"/>
    <property type="evidence" value="ECO:0007669"/>
    <property type="project" value="TreeGrafter"/>
</dbReference>
<evidence type="ECO:0000256" key="1">
    <source>
        <dbReference type="ARBA" id="ARBA00022450"/>
    </source>
</evidence>
<dbReference type="Pfam" id="PF00550">
    <property type="entry name" value="PP-binding"/>
    <property type="match status" value="2"/>
</dbReference>
<evidence type="ECO:0000313" key="6">
    <source>
        <dbReference type="EMBL" id="RJE25041.1"/>
    </source>
</evidence>
<dbReference type="PROSITE" id="PS50075">
    <property type="entry name" value="CARRIER"/>
    <property type="match status" value="2"/>
</dbReference>
<dbReference type="GO" id="GO:0005737">
    <property type="term" value="C:cytoplasm"/>
    <property type="evidence" value="ECO:0007669"/>
    <property type="project" value="TreeGrafter"/>
</dbReference>
<dbReference type="InterPro" id="IPR042099">
    <property type="entry name" value="ANL_N_sf"/>
</dbReference>
<keyword evidence="3" id="KW-0436">Ligase</keyword>
<dbReference type="Pfam" id="PF00668">
    <property type="entry name" value="Condensation"/>
    <property type="match status" value="2"/>
</dbReference>
<evidence type="ECO:0000256" key="2">
    <source>
        <dbReference type="ARBA" id="ARBA00022553"/>
    </source>
</evidence>
<gene>
    <name evidence="6" type="ORF">PHISCL_02634</name>
</gene>
<dbReference type="GO" id="GO:0031177">
    <property type="term" value="F:phosphopantetheine binding"/>
    <property type="evidence" value="ECO:0007669"/>
    <property type="project" value="InterPro"/>
</dbReference>
<dbReference type="Gene3D" id="3.30.300.30">
    <property type="match status" value="1"/>
</dbReference>
<proteinExistence type="inferred from homology"/>
<keyword evidence="7" id="KW-1185">Reference proteome</keyword>